<feature type="signal peptide" evidence="1">
    <location>
        <begin position="1"/>
        <end position="20"/>
    </location>
</feature>
<dbReference type="EMBL" id="JADYXP020000001">
    <property type="protein sequence ID" value="KAL0132025.1"/>
    <property type="molecule type" value="Genomic_DNA"/>
</dbReference>
<organism evidence="2 3">
    <name type="scientific">Cardiocondyla obscurior</name>
    <dbReference type="NCBI Taxonomy" id="286306"/>
    <lineage>
        <taxon>Eukaryota</taxon>
        <taxon>Metazoa</taxon>
        <taxon>Ecdysozoa</taxon>
        <taxon>Arthropoda</taxon>
        <taxon>Hexapoda</taxon>
        <taxon>Insecta</taxon>
        <taxon>Pterygota</taxon>
        <taxon>Neoptera</taxon>
        <taxon>Endopterygota</taxon>
        <taxon>Hymenoptera</taxon>
        <taxon>Apocrita</taxon>
        <taxon>Aculeata</taxon>
        <taxon>Formicoidea</taxon>
        <taxon>Formicidae</taxon>
        <taxon>Myrmicinae</taxon>
        <taxon>Cardiocondyla</taxon>
    </lineage>
</organism>
<evidence type="ECO:0008006" key="4">
    <source>
        <dbReference type="Google" id="ProtNLM"/>
    </source>
</evidence>
<name>A0AAW2GXL7_9HYME</name>
<proteinExistence type="predicted"/>
<reference evidence="2 3" key="1">
    <citation type="submission" date="2023-03" db="EMBL/GenBank/DDBJ databases">
        <title>High recombination rates correlate with genetic variation in Cardiocondyla obscurior ants.</title>
        <authorList>
            <person name="Errbii M."/>
        </authorList>
    </citation>
    <scope>NUCLEOTIDE SEQUENCE [LARGE SCALE GENOMIC DNA]</scope>
    <source>
        <strain evidence="2">Alpha-2009</strain>
        <tissue evidence="2">Whole body</tissue>
    </source>
</reference>
<evidence type="ECO:0000256" key="1">
    <source>
        <dbReference type="SAM" id="SignalP"/>
    </source>
</evidence>
<evidence type="ECO:0000313" key="3">
    <source>
        <dbReference type="Proteomes" id="UP001430953"/>
    </source>
</evidence>
<gene>
    <name evidence="2" type="ORF">PUN28_000058</name>
</gene>
<evidence type="ECO:0000313" key="2">
    <source>
        <dbReference type="EMBL" id="KAL0132025.1"/>
    </source>
</evidence>
<dbReference type="AlphaFoldDB" id="A0AAW2GXL7"/>
<keyword evidence="1" id="KW-0732">Signal</keyword>
<sequence length="68" mass="7955">MIFMSTIICFILCYSHRLKSTTPLMLMQIGKMHERNNYLFLHEPSITFANSIASVTYFRQSEFICGDL</sequence>
<keyword evidence="3" id="KW-1185">Reference proteome</keyword>
<protein>
    <recommendedName>
        <fullName evidence="4">Secreted protein</fullName>
    </recommendedName>
</protein>
<accession>A0AAW2GXL7</accession>
<dbReference type="Proteomes" id="UP001430953">
    <property type="component" value="Unassembled WGS sequence"/>
</dbReference>
<comment type="caution">
    <text evidence="2">The sequence shown here is derived from an EMBL/GenBank/DDBJ whole genome shotgun (WGS) entry which is preliminary data.</text>
</comment>
<feature type="chain" id="PRO_5043419065" description="Secreted protein" evidence="1">
    <location>
        <begin position="21"/>
        <end position="68"/>
    </location>
</feature>